<dbReference type="InterPro" id="IPR051531">
    <property type="entry name" value="N-acetyltransferase"/>
</dbReference>
<dbReference type="InterPro" id="IPR000182">
    <property type="entry name" value="GNAT_dom"/>
</dbReference>
<dbReference type="PROSITE" id="PS51186">
    <property type="entry name" value="GNAT"/>
    <property type="match status" value="1"/>
</dbReference>
<name>A0A518CWJ7_9BACT</name>
<protein>
    <recommendedName>
        <fullName evidence="1">N-acetyltransferase domain-containing protein</fullName>
    </recommendedName>
</protein>
<reference evidence="2 3" key="1">
    <citation type="submission" date="2019-02" db="EMBL/GenBank/DDBJ databases">
        <title>Deep-cultivation of Planctomycetes and their phenomic and genomic characterization uncovers novel biology.</title>
        <authorList>
            <person name="Wiegand S."/>
            <person name="Jogler M."/>
            <person name="Boedeker C."/>
            <person name="Pinto D."/>
            <person name="Vollmers J."/>
            <person name="Rivas-Marin E."/>
            <person name="Kohn T."/>
            <person name="Peeters S.H."/>
            <person name="Heuer A."/>
            <person name="Rast P."/>
            <person name="Oberbeckmann S."/>
            <person name="Bunk B."/>
            <person name="Jeske O."/>
            <person name="Meyerdierks A."/>
            <person name="Storesund J.E."/>
            <person name="Kallscheuer N."/>
            <person name="Luecker S."/>
            <person name="Lage O.M."/>
            <person name="Pohl T."/>
            <person name="Merkel B.J."/>
            <person name="Hornburger P."/>
            <person name="Mueller R.-W."/>
            <person name="Bruemmer F."/>
            <person name="Labrenz M."/>
            <person name="Spormann A.M."/>
            <person name="Op den Camp H."/>
            <person name="Overmann J."/>
            <person name="Amann R."/>
            <person name="Jetten M.S.M."/>
            <person name="Mascher T."/>
            <person name="Medema M.H."/>
            <person name="Devos D.P."/>
            <person name="Kaster A.-K."/>
            <person name="Ovreas L."/>
            <person name="Rohde M."/>
            <person name="Galperin M.Y."/>
            <person name="Jogler C."/>
        </authorList>
    </citation>
    <scope>NUCLEOTIDE SEQUENCE [LARGE SCALE GENOMIC DNA]</scope>
    <source>
        <strain evidence="2 3">Pla163</strain>
    </source>
</reference>
<organism evidence="2 3">
    <name type="scientific">Rohdeia mirabilis</name>
    <dbReference type="NCBI Taxonomy" id="2528008"/>
    <lineage>
        <taxon>Bacteria</taxon>
        <taxon>Pseudomonadati</taxon>
        <taxon>Planctomycetota</taxon>
        <taxon>Planctomycetia</taxon>
        <taxon>Planctomycetia incertae sedis</taxon>
        <taxon>Rohdeia</taxon>
    </lineage>
</organism>
<sequence>MSTPNAPTQPRSTTAYRIETERLVLRPWEFRDADAMRVAVADSASHLLPWLPWALFEPQSVDDKYALIRRFRAQFDLDADHVYGIFADDGRTVIGGTGLHNRIGPGAREIGYWIHVDHVRRGYGREATAALTKVGFEVQGLRKIEIRVQPENTASLGIPIELGYRDTGILRSVCPGLDPSSFHDARVFSLMATEYPASPSVTAKVRALDGLGRELLASCE</sequence>
<dbReference type="AlphaFoldDB" id="A0A518CWJ7"/>
<feature type="domain" description="N-acetyltransferase" evidence="1">
    <location>
        <begin position="34"/>
        <end position="193"/>
    </location>
</feature>
<keyword evidence="3" id="KW-1185">Reference proteome</keyword>
<evidence type="ECO:0000313" key="3">
    <source>
        <dbReference type="Proteomes" id="UP000319342"/>
    </source>
</evidence>
<dbReference type="SUPFAM" id="SSF55729">
    <property type="entry name" value="Acyl-CoA N-acyltransferases (Nat)"/>
    <property type="match status" value="1"/>
</dbReference>
<accession>A0A518CWJ7</accession>
<dbReference type="Pfam" id="PF13302">
    <property type="entry name" value="Acetyltransf_3"/>
    <property type="match status" value="1"/>
</dbReference>
<gene>
    <name evidence="2" type="ORF">Pla163_06940</name>
</gene>
<dbReference type="EMBL" id="CP036290">
    <property type="protein sequence ID" value="QDU83595.1"/>
    <property type="molecule type" value="Genomic_DNA"/>
</dbReference>
<evidence type="ECO:0000313" key="2">
    <source>
        <dbReference type="EMBL" id="QDU83595.1"/>
    </source>
</evidence>
<dbReference type="InterPro" id="IPR016181">
    <property type="entry name" value="Acyl_CoA_acyltransferase"/>
</dbReference>
<dbReference type="GO" id="GO:0016747">
    <property type="term" value="F:acyltransferase activity, transferring groups other than amino-acyl groups"/>
    <property type="evidence" value="ECO:0007669"/>
    <property type="project" value="InterPro"/>
</dbReference>
<dbReference type="PANTHER" id="PTHR43792">
    <property type="entry name" value="GNAT FAMILY, PUTATIVE (AFU_ORTHOLOGUE AFUA_3G00765)-RELATED-RELATED"/>
    <property type="match status" value="1"/>
</dbReference>
<dbReference type="Gene3D" id="3.40.630.30">
    <property type="match status" value="1"/>
</dbReference>
<proteinExistence type="predicted"/>
<dbReference type="OrthoDB" id="9799321at2"/>
<dbReference type="Proteomes" id="UP000319342">
    <property type="component" value="Chromosome"/>
</dbReference>
<evidence type="ECO:0000259" key="1">
    <source>
        <dbReference type="PROSITE" id="PS51186"/>
    </source>
</evidence>
<dbReference type="RefSeq" id="WP_145183574.1">
    <property type="nucleotide sequence ID" value="NZ_CP036290.1"/>
</dbReference>